<keyword evidence="2" id="KW-1185">Reference proteome</keyword>
<sequence>MPRQLYVLELTYSHFAHTCPARCVAHLLHKVLLTVSHQVEPPLSHQAHAVLCPRPHAKALQPPAIRLCMHHVPSAAHYDPSRGSREKGQEVGLEGFGEGLMVIHELSHTSITNATKSLHLLLQSSKPVLQDSRLLPQPAIQNPLAKLLQLHLKVCYTILQLSHTTSHGSTVPTLSSDTNCHKDNPLITPRAAPSLSPHSTKARPAFPTHHARECLVTNTHRGTHTRQTIAKDLSPIYSTIQLVCVYSLIPLTLSQARGTYSPKNTFEFQMAYYHNRHTTTMTAAWRSLAHHEP</sequence>
<dbReference type="AlphaFoldDB" id="U5D083"/>
<gene>
    <name evidence="1" type="ORF">AMTR_s00048p00193240</name>
</gene>
<evidence type="ECO:0000313" key="1">
    <source>
        <dbReference type="EMBL" id="ERN15635.1"/>
    </source>
</evidence>
<organism evidence="1 2">
    <name type="scientific">Amborella trichopoda</name>
    <dbReference type="NCBI Taxonomy" id="13333"/>
    <lineage>
        <taxon>Eukaryota</taxon>
        <taxon>Viridiplantae</taxon>
        <taxon>Streptophyta</taxon>
        <taxon>Embryophyta</taxon>
        <taxon>Tracheophyta</taxon>
        <taxon>Spermatophyta</taxon>
        <taxon>Magnoliopsida</taxon>
        <taxon>Amborellales</taxon>
        <taxon>Amborellaceae</taxon>
        <taxon>Amborella</taxon>
    </lineage>
</organism>
<protein>
    <submittedName>
        <fullName evidence="1">Uncharacterized protein</fullName>
    </submittedName>
</protein>
<reference evidence="2" key="1">
    <citation type="journal article" date="2013" name="Science">
        <title>The Amborella genome and the evolution of flowering plants.</title>
        <authorList>
            <consortium name="Amborella Genome Project"/>
        </authorList>
    </citation>
    <scope>NUCLEOTIDE SEQUENCE [LARGE SCALE GENOMIC DNA]</scope>
</reference>
<dbReference type="EMBL" id="KI392502">
    <property type="protein sequence ID" value="ERN15635.1"/>
    <property type="molecule type" value="Genomic_DNA"/>
</dbReference>
<dbReference type="Proteomes" id="UP000017836">
    <property type="component" value="Unassembled WGS sequence"/>
</dbReference>
<dbReference type="Gramene" id="ERN15635">
    <property type="protein sequence ID" value="ERN15635"/>
    <property type="gene ID" value="AMTR_s00048p00193240"/>
</dbReference>
<accession>U5D083</accession>
<name>U5D083_AMBTC</name>
<dbReference type="HOGENOM" id="CLU_951055_0_0_1"/>
<proteinExistence type="predicted"/>
<evidence type="ECO:0000313" key="2">
    <source>
        <dbReference type="Proteomes" id="UP000017836"/>
    </source>
</evidence>